<accession>A0A8R7U5Z2</accession>
<evidence type="ECO:0000313" key="1">
    <source>
        <dbReference type="EnsemblPlants" id="TuG1812G0400001477.01.T01.cds256093"/>
    </source>
</evidence>
<reference evidence="1" key="3">
    <citation type="submission" date="2022-06" db="UniProtKB">
        <authorList>
            <consortium name="EnsemblPlants"/>
        </authorList>
    </citation>
    <scope>IDENTIFICATION</scope>
</reference>
<dbReference type="Proteomes" id="UP000015106">
    <property type="component" value="Chromosome 4"/>
</dbReference>
<evidence type="ECO:0000313" key="2">
    <source>
        <dbReference type="Proteomes" id="UP000015106"/>
    </source>
</evidence>
<dbReference type="AlphaFoldDB" id="A0A8R7U5Z2"/>
<keyword evidence="2" id="KW-1185">Reference proteome</keyword>
<proteinExistence type="predicted"/>
<name>A0A8R7U5Z2_TRIUA</name>
<reference evidence="2" key="1">
    <citation type="journal article" date="2013" name="Nature">
        <title>Draft genome of the wheat A-genome progenitor Triticum urartu.</title>
        <authorList>
            <person name="Ling H.Q."/>
            <person name="Zhao S."/>
            <person name="Liu D."/>
            <person name="Wang J."/>
            <person name="Sun H."/>
            <person name="Zhang C."/>
            <person name="Fan H."/>
            <person name="Li D."/>
            <person name="Dong L."/>
            <person name="Tao Y."/>
            <person name="Gao C."/>
            <person name="Wu H."/>
            <person name="Li Y."/>
            <person name="Cui Y."/>
            <person name="Guo X."/>
            <person name="Zheng S."/>
            <person name="Wang B."/>
            <person name="Yu K."/>
            <person name="Liang Q."/>
            <person name="Yang W."/>
            <person name="Lou X."/>
            <person name="Chen J."/>
            <person name="Feng M."/>
            <person name="Jian J."/>
            <person name="Zhang X."/>
            <person name="Luo G."/>
            <person name="Jiang Y."/>
            <person name="Liu J."/>
            <person name="Wang Z."/>
            <person name="Sha Y."/>
            <person name="Zhang B."/>
            <person name="Wu H."/>
            <person name="Tang D."/>
            <person name="Shen Q."/>
            <person name="Xue P."/>
            <person name="Zou S."/>
            <person name="Wang X."/>
            <person name="Liu X."/>
            <person name="Wang F."/>
            <person name="Yang Y."/>
            <person name="An X."/>
            <person name="Dong Z."/>
            <person name="Zhang K."/>
            <person name="Zhang X."/>
            <person name="Luo M.C."/>
            <person name="Dvorak J."/>
            <person name="Tong Y."/>
            <person name="Wang J."/>
            <person name="Yang H."/>
            <person name="Li Z."/>
            <person name="Wang D."/>
            <person name="Zhang A."/>
            <person name="Wang J."/>
        </authorList>
    </citation>
    <scope>NUCLEOTIDE SEQUENCE</scope>
    <source>
        <strain evidence="2">cv. G1812</strain>
    </source>
</reference>
<protein>
    <submittedName>
        <fullName evidence="1">Uncharacterized protein</fullName>
    </submittedName>
</protein>
<dbReference type="EnsemblPlants" id="TuG1812G0400001477.01.T01">
    <property type="protein sequence ID" value="TuG1812G0400001477.01.T01.cds256093"/>
    <property type="gene ID" value="TuG1812G0400001477.01"/>
</dbReference>
<organism evidence="1 2">
    <name type="scientific">Triticum urartu</name>
    <name type="common">Red wild einkorn</name>
    <name type="synonym">Crithodium urartu</name>
    <dbReference type="NCBI Taxonomy" id="4572"/>
    <lineage>
        <taxon>Eukaryota</taxon>
        <taxon>Viridiplantae</taxon>
        <taxon>Streptophyta</taxon>
        <taxon>Embryophyta</taxon>
        <taxon>Tracheophyta</taxon>
        <taxon>Spermatophyta</taxon>
        <taxon>Magnoliopsida</taxon>
        <taxon>Liliopsida</taxon>
        <taxon>Poales</taxon>
        <taxon>Poaceae</taxon>
        <taxon>BOP clade</taxon>
        <taxon>Pooideae</taxon>
        <taxon>Triticodae</taxon>
        <taxon>Triticeae</taxon>
        <taxon>Triticinae</taxon>
        <taxon>Triticum</taxon>
    </lineage>
</organism>
<reference evidence="1" key="2">
    <citation type="submission" date="2018-03" db="EMBL/GenBank/DDBJ databases">
        <title>The Triticum urartu genome reveals the dynamic nature of wheat genome evolution.</title>
        <authorList>
            <person name="Ling H."/>
            <person name="Ma B."/>
            <person name="Shi X."/>
            <person name="Liu H."/>
            <person name="Dong L."/>
            <person name="Sun H."/>
            <person name="Cao Y."/>
            <person name="Gao Q."/>
            <person name="Zheng S."/>
            <person name="Li Y."/>
            <person name="Yu Y."/>
            <person name="Du H."/>
            <person name="Qi M."/>
            <person name="Li Y."/>
            <person name="Yu H."/>
            <person name="Cui Y."/>
            <person name="Wang N."/>
            <person name="Chen C."/>
            <person name="Wu H."/>
            <person name="Zhao Y."/>
            <person name="Zhang J."/>
            <person name="Li Y."/>
            <person name="Zhou W."/>
            <person name="Zhang B."/>
            <person name="Hu W."/>
            <person name="Eijk M."/>
            <person name="Tang J."/>
            <person name="Witsenboer H."/>
            <person name="Zhao S."/>
            <person name="Li Z."/>
            <person name="Zhang A."/>
            <person name="Wang D."/>
            <person name="Liang C."/>
        </authorList>
    </citation>
    <scope>NUCLEOTIDE SEQUENCE [LARGE SCALE GENOMIC DNA]</scope>
    <source>
        <strain evidence="1">cv. G1812</strain>
    </source>
</reference>
<dbReference type="Gramene" id="TuG1812G0400001477.01.T01">
    <property type="protein sequence ID" value="TuG1812G0400001477.01.T01.cds256093"/>
    <property type="gene ID" value="TuG1812G0400001477.01"/>
</dbReference>
<sequence length="53" mass="6080">MHEAPHKMSHCRGTARGLSDFRKCLGSLWPKFDHCLTDAWSAKEWCMSIVTCI</sequence>